<sequence length="296" mass="32747">MNEEIFECTNTDEIGERVWTPRYEACSKDYGDYEGASKAGEGAIRVTRYLGSITMGKMLLNKIRIPEGFVEAEHIASKLKLNTCKVCGDTIFLTGCLTETINYVTSVMPAMPSVGDSVIDGQGQFHSKITCNGNPKVRRVENKTIIVDIPVSMSMKADFLENVRLRGSRNRKAFYNENTLQRCGRGSVGVCPCESFSEDFVILNKGFDCDVEAYRVSQVDISKIFDFPPCGMCGAQGAMDGDLSSDGDFQVGSANFCNKYFVIEEKMLLEVVVSVYMDELDLGDDNNYNCGRGCSF</sequence>
<accession>A0A1M6QND9</accession>
<organism evidence="1 2">
    <name type="scientific">Hathewaya proteolytica DSM 3090</name>
    <dbReference type="NCBI Taxonomy" id="1121331"/>
    <lineage>
        <taxon>Bacteria</taxon>
        <taxon>Bacillati</taxon>
        <taxon>Bacillota</taxon>
        <taxon>Clostridia</taxon>
        <taxon>Eubacteriales</taxon>
        <taxon>Clostridiaceae</taxon>
        <taxon>Hathewaya</taxon>
    </lineage>
</organism>
<dbReference type="Proteomes" id="UP000183952">
    <property type="component" value="Unassembled WGS sequence"/>
</dbReference>
<name>A0A1M6QND9_9CLOT</name>
<dbReference type="EMBL" id="FRAD01000017">
    <property type="protein sequence ID" value="SHK21603.1"/>
    <property type="molecule type" value="Genomic_DNA"/>
</dbReference>
<reference evidence="1 2" key="1">
    <citation type="submission" date="2016-11" db="EMBL/GenBank/DDBJ databases">
        <authorList>
            <person name="Jaros S."/>
            <person name="Januszkiewicz K."/>
            <person name="Wedrychowicz H."/>
        </authorList>
    </citation>
    <scope>NUCLEOTIDE SEQUENCE [LARGE SCALE GENOMIC DNA]</scope>
    <source>
        <strain evidence="1 2">DSM 3090</strain>
    </source>
</reference>
<dbReference type="RefSeq" id="WP_072904005.1">
    <property type="nucleotide sequence ID" value="NZ_FRAD01000017.1"/>
</dbReference>
<keyword evidence="2" id="KW-1185">Reference proteome</keyword>
<dbReference type="AlphaFoldDB" id="A0A1M6QND9"/>
<gene>
    <name evidence="1" type="ORF">SAMN02745248_02066</name>
</gene>
<evidence type="ECO:0000313" key="1">
    <source>
        <dbReference type="EMBL" id="SHK21603.1"/>
    </source>
</evidence>
<dbReference type="STRING" id="1121331.SAMN02745248_02066"/>
<evidence type="ECO:0000313" key="2">
    <source>
        <dbReference type="Proteomes" id="UP000183952"/>
    </source>
</evidence>
<proteinExistence type="predicted"/>
<protein>
    <submittedName>
        <fullName evidence="1">Uncharacterized protein</fullName>
    </submittedName>
</protein>